<organism evidence="2">
    <name type="scientific">Nosema pernyi</name>
    <dbReference type="NCBI Taxonomy" id="1112939"/>
    <lineage>
        <taxon>Eukaryota</taxon>
        <taxon>Fungi</taxon>
        <taxon>Fungi incertae sedis</taxon>
        <taxon>Microsporidia</taxon>
        <taxon>Nosematidae</taxon>
        <taxon>Nosema</taxon>
    </lineage>
</organism>
<feature type="transmembrane region" description="Helical" evidence="1">
    <location>
        <begin position="140"/>
        <end position="164"/>
    </location>
</feature>
<accession>X5E4L9</accession>
<keyword evidence="1" id="KW-1133">Transmembrane helix</keyword>
<proteinExistence type="evidence at transcript level"/>
<protein>
    <submittedName>
        <fullName evidence="2">Uncharacterized protein</fullName>
    </submittedName>
</protein>
<keyword evidence="1" id="KW-0472">Membrane</keyword>
<sequence length="192" mass="21797">MRFGIFFSIINVIVYCYNLVDINLHELENAMCEGQPSAVIRPSIPVNHSYTTSRVSSSMINRPVIIDSVNLSSDLPPPYEVAIKLVNPSNIAEIQSTEPPKYEDALNQTCCVLYQSHLGNEDSRESEKRDRLGLKRFKKFCYKFAIVFTLLLFFSLGIYLFIFISPIGGIVLGTISIAVLVFYLQIFVCNYY</sequence>
<dbReference type="AlphaFoldDB" id="X5E4L9"/>
<dbReference type="EMBL" id="KJ210707">
    <property type="protein sequence ID" value="AHW68384.1"/>
    <property type="molecule type" value="mRNA"/>
</dbReference>
<keyword evidence="1" id="KW-0812">Transmembrane</keyword>
<name>X5E4L9_9MICR</name>
<evidence type="ECO:0000256" key="1">
    <source>
        <dbReference type="SAM" id="Phobius"/>
    </source>
</evidence>
<evidence type="ECO:0000313" key="2">
    <source>
        <dbReference type="EMBL" id="AHW68384.1"/>
    </source>
</evidence>
<feature type="transmembrane region" description="Helical" evidence="1">
    <location>
        <begin position="170"/>
        <end position="191"/>
    </location>
</feature>
<reference evidence="2" key="1">
    <citation type="journal article" date="2015" name="Parasitol. Res.">
        <title>Morphological and molecular characterization of Nosema pernyi, a microsporidian parasite in Antheraea pernyi.</title>
        <authorList>
            <person name="Wang Y."/>
            <person name="Liu W."/>
            <person name="Jiang Y."/>
            <person name="Huang L."/>
            <person name="Irfan M."/>
            <person name="Shi S."/>
            <person name="Yang R."/>
            <person name="Qin L."/>
        </authorList>
    </citation>
    <scope>NUCLEOTIDE SEQUENCE</scope>
</reference>